<dbReference type="InterPro" id="IPR007367">
    <property type="entry name" value="DUF433"/>
</dbReference>
<dbReference type="PANTHER" id="PTHR34849:SF3">
    <property type="entry name" value="SSR2962 PROTEIN"/>
    <property type="match status" value="1"/>
</dbReference>
<name>A0A8J7A996_DESMC</name>
<dbReference type="SUPFAM" id="SSF46689">
    <property type="entry name" value="Homeodomain-like"/>
    <property type="match status" value="1"/>
</dbReference>
<evidence type="ECO:0000313" key="1">
    <source>
        <dbReference type="EMBL" id="MBE9022093.1"/>
    </source>
</evidence>
<dbReference type="PANTHER" id="PTHR34849">
    <property type="entry name" value="SSL5025 PROTEIN"/>
    <property type="match status" value="1"/>
</dbReference>
<keyword evidence="2" id="KW-1185">Reference proteome</keyword>
<dbReference type="AlphaFoldDB" id="A0A8J7A996"/>
<reference evidence="1" key="1">
    <citation type="submission" date="2020-10" db="EMBL/GenBank/DDBJ databases">
        <authorList>
            <person name="Castelo-Branco R."/>
            <person name="Eusebio N."/>
            <person name="Adriana R."/>
            <person name="Vieira A."/>
            <person name="Brugerolle De Fraissinette N."/>
            <person name="Rezende De Castro R."/>
            <person name="Schneider M.P."/>
            <person name="Vasconcelos V."/>
            <person name="Leao P.N."/>
        </authorList>
    </citation>
    <scope>NUCLEOTIDE SEQUENCE</scope>
    <source>
        <strain evidence="1">LEGE 12446</strain>
    </source>
</reference>
<dbReference type="Gene3D" id="1.10.10.10">
    <property type="entry name" value="Winged helix-like DNA-binding domain superfamily/Winged helix DNA-binding domain"/>
    <property type="match status" value="1"/>
</dbReference>
<accession>A0A8J7A996</accession>
<dbReference type="Proteomes" id="UP000622533">
    <property type="component" value="Unassembled WGS sequence"/>
</dbReference>
<gene>
    <name evidence="1" type="ORF">IQ276_06495</name>
</gene>
<proteinExistence type="predicted"/>
<sequence>MQNLTRISRNPEVMGGKPCIRGMRVTVGTIVGLMASGYNNSEILKAYPYLEEDDIYEALAYAAWRAEEIEVPLTSA</sequence>
<dbReference type="InterPro" id="IPR009057">
    <property type="entry name" value="Homeodomain-like_sf"/>
</dbReference>
<organism evidence="1 2">
    <name type="scientific">Desmonostoc muscorum LEGE 12446</name>
    <dbReference type="NCBI Taxonomy" id="1828758"/>
    <lineage>
        <taxon>Bacteria</taxon>
        <taxon>Bacillati</taxon>
        <taxon>Cyanobacteriota</taxon>
        <taxon>Cyanophyceae</taxon>
        <taxon>Nostocales</taxon>
        <taxon>Nostocaceae</taxon>
        <taxon>Desmonostoc</taxon>
    </lineage>
</organism>
<evidence type="ECO:0000313" key="2">
    <source>
        <dbReference type="Proteomes" id="UP000622533"/>
    </source>
</evidence>
<dbReference type="InterPro" id="IPR036388">
    <property type="entry name" value="WH-like_DNA-bd_sf"/>
</dbReference>
<dbReference type="Pfam" id="PF04255">
    <property type="entry name" value="DUF433"/>
    <property type="match status" value="1"/>
</dbReference>
<comment type="caution">
    <text evidence="1">The sequence shown here is derived from an EMBL/GenBank/DDBJ whole genome shotgun (WGS) entry which is preliminary data.</text>
</comment>
<dbReference type="RefSeq" id="WP_193914560.1">
    <property type="nucleotide sequence ID" value="NZ_JADEXS020000001.1"/>
</dbReference>
<dbReference type="EMBL" id="JADEXS010000058">
    <property type="protein sequence ID" value="MBE9022093.1"/>
    <property type="molecule type" value="Genomic_DNA"/>
</dbReference>
<protein>
    <submittedName>
        <fullName evidence="1">DUF433 domain-containing protein</fullName>
    </submittedName>
</protein>